<dbReference type="PANTHER" id="PTHR22943:SF65">
    <property type="entry name" value="SEVEN TM RECEPTOR"/>
    <property type="match status" value="1"/>
</dbReference>
<feature type="transmembrane region" description="Helical" evidence="1">
    <location>
        <begin position="245"/>
        <end position="264"/>
    </location>
</feature>
<feature type="transmembrane region" description="Helical" evidence="1">
    <location>
        <begin position="284"/>
        <end position="305"/>
    </location>
</feature>
<feature type="transmembrane region" description="Helical" evidence="1">
    <location>
        <begin position="198"/>
        <end position="224"/>
    </location>
</feature>
<name>O61982_CAEEL</name>
<dbReference type="OrthoDB" id="5859535at2759"/>
<dbReference type="PIR" id="T33310">
    <property type="entry name" value="T33310"/>
</dbReference>
<dbReference type="AlphaFoldDB" id="O61982"/>
<reference evidence="2 3" key="1">
    <citation type="journal article" date="1998" name="Science">
        <title>Genome sequence of the nematode C. elegans: a platform for investigating biology.</title>
        <authorList>
            <consortium name="The C. elegans sequencing consortium"/>
            <person name="Sulson J.E."/>
            <person name="Waterston R."/>
        </authorList>
    </citation>
    <scope>NUCLEOTIDE SEQUENCE [LARGE SCALE GENOMIC DNA]</scope>
    <source>
        <strain evidence="2 3">Bristol N2</strain>
    </source>
</reference>
<dbReference type="SUPFAM" id="SSF81321">
    <property type="entry name" value="Family A G protein-coupled receptor-like"/>
    <property type="match status" value="1"/>
</dbReference>
<dbReference type="AGR" id="WB:WBGene00006270"/>
<proteinExistence type="predicted"/>
<dbReference type="KEGG" id="cel:CELE_K02H11.7"/>
<evidence type="ECO:0000313" key="3">
    <source>
        <dbReference type="Proteomes" id="UP000001940"/>
    </source>
</evidence>
<keyword evidence="1" id="KW-1133">Transmembrane helix</keyword>
<dbReference type="GO" id="GO:0038022">
    <property type="term" value="F:G protein-coupled olfactory receptor activity"/>
    <property type="evidence" value="ECO:0000318"/>
    <property type="project" value="GO_Central"/>
</dbReference>
<keyword evidence="1" id="KW-0812">Transmembrane</keyword>
<dbReference type="GeneID" id="192043"/>
<dbReference type="GO" id="GO:0042048">
    <property type="term" value="P:olfactory behavior"/>
    <property type="evidence" value="ECO:0000318"/>
    <property type="project" value="GO_Central"/>
</dbReference>
<feature type="transmembrane region" description="Helical" evidence="1">
    <location>
        <begin position="42"/>
        <end position="66"/>
    </location>
</feature>
<evidence type="ECO:0000256" key="1">
    <source>
        <dbReference type="SAM" id="Phobius"/>
    </source>
</evidence>
<dbReference type="InParanoid" id="O61982"/>
<feature type="transmembrane region" description="Helical" evidence="1">
    <location>
        <begin position="129"/>
        <end position="151"/>
    </location>
</feature>
<sequence length="332" mass="37263">MSWTSVQCILQKVCTPIAIIINIILIQLIWHRSPKAIGFYKYLMIYISVFEILYSLLDILAAPDFFGHDSIFIVITSSEKMIIPKVFQVPFTNIFCAMFGVSLANFAIHFIYRYLAIIKSPLLEPSVKLAIWFFIPIIYGVTWSGLLIAFLHPFEETDTILRKTYLLERNLTLSDITYVGTNYWIPTDNGQEVLNLRIGIGMTLIMSLVTSSIVTILVFATLCYHKIESLVKVSSNSTQYRLLQLQLLNSLVGQALIPAVLMLGPSSTAFVSPFFHEGSESIGALFGITISLYPALDPLPTMFVIKSYREAIFGCCRKTTRVHASRTSTAAS</sequence>
<keyword evidence="1" id="KW-0472">Membrane</keyword>
<feature type="transmembrane region" description="Helical" evidence="1">
    <location>
        <begin position="13"/>
        <end position="30"/>
    </location>
</feature>
<dbReference type="PhylomeDB" id="O61982"/>
<accession>O61982</accession>
<dbReference type="Proteomes" id="UP000001940">
    <property type="component" value="Chromosome V"/>
</dbReference>
<dbReference type="WormBase" id="K02H11.7">
    <property type="protein sequence ID" value="CE18004"/>
    <property type="gene ID" value="WBGene00006270"/>
    <property type="gene designation" value="str-243"/>
</dbReference>
<feature type="transmembrane region" description="Helical" evidence="1">
    <location>
        <begin position="86"/>
        <end position="108"/>
    </location>
</feature>
<dbReference type="FunCoup" id="O61982">
    <property type="interactions" value="1"/>
</dbReference>
<organism evidence="2 3">
    <name type="scientific">Caenorhabditis elegans</name>
    <dbReference type="NCBI Taxonomy" id="6239"/>
    <lineage>
        <taxon>Eukaryota</taxon>
        <taxon>Metazoa</taxon>
        <taxon>Ecdysozoa</taxon>
        <taxon>Nematoda</taxon>
        <taxon>Chromadorea</taxon>
        <taxon>Rhabditida</taxon>
        <taxon>Rhabditina</taxon>
        <taxon>Rhabditomorpha</taxon>
        <taxon>Rhabditoidea</taxon>
        <taxon>Rhabditidae</taxon>
        <taxon>Peloderinae</taxon>
        <taxon>Caenorhabditis</taxon>
    </lineage>
</organism>
<dbReference type="PaxDb" id="6239-K02H11.7"/>
<keyword evidence="2" id="KW-0675">Receptor</keyword>
<dbReference type="GO" id="GO:0005886">
    <property type="term" value="C:plasma membrane"/>
    <property type="evidence" value="ECO:0000318"/>
    <property type="project" value="GO_Central"/>
</dbReference>
<gene>
    <name evidence="2 4" type="primary">str-243</name>
    <name evidence="2" type="ORF">CELE_K02H11.7</name>
    <name evidence="4" type="ORF">K02H11.7</name>
</gene>
<evidence type="ECO:0000313" key="2">
    <source>
        <dbReference type="EMBL" id="CCD67035.1"/>
    </source>
</evidence>
<evidence type="ECO:0000313" key="4">
    <source>
        <dbReference type="WormBase" id="K02H11.7"/>
    </source>
</evidence>
<protein>
    <submittedName>
        <fullName evidence="2">Seven TM Receptor</fullName>
    </submittedName>
</protein>
<dbReference type="eggNOG" id="ENOG502TFPH">
    <property type="taxonomic scope" value="Eukaryota"/>
</dbReference>
<dbReference type="HOGENOM" id="CLU_036335_2_0_1"/>
<dbReference type="EMBL" id="BX284605">
    <property type="protein sequence ID" value="CCD67035.1"/>
    <property type="molecule type" value="Genomic_DNA"/>
</dbReference>
<dbReference type="RefSeq" id="NP_503437.1">
    <property type="nucleotide sequence ID" value="NM_071036.1"/>
</dbReference>
<dbReference type="PANTHER" id="PTHR22943">
    <property type="entry name" value="7-TRANSMEMBRANE DOMAIN RECEPTOR C.ELEGANS"/>
    <property type="match status" value="1"/>
</dbReference>
<dbReference type="UCSC" id="K02H11.7">
    <property type="organism name" value="c. elegans"/>
</dbReference>
<keyword evidence="3" id="KW-1185">Reference proteome</keyword>
<dbReference type="InterPro" id="IPR019428">
    <property type="entry name" value="7TM_GPCR_serpentine_rcpt_Str"/>
</dbReference>
<dbReference type="Pfam" id="PF10326">
    <property type="entry name" value="7TM_GPCR_Str"/>
    <property type="match status" value="1"/>
</dbReference>
<dbReference type="GO" id="GO:0007186">
    <property type="term" value="P:G protein-coupled receptor signaling pathway"/>
    <property type="evidence" value="ECO:0000318"/>
    <property type="project" value="GO_Central"/>
</dbReference>
<dbReference type="CTD" id="192043"/>